<evidence type="ECO:0000313" key="2">
    <source>
        <dbReference type="Proteomes" id="UP001595976"/>
    </source>
</evidence>
<sequence>MSKIAFLPIRGMNWYAEDAAGQPLNLHLATESSKLPAMAESFETFVPAASNGAIEIALNREACEASLKLKGLQPEVLKLFSTPFGVRRKFTGFGVLVNEYAASANERLLQVTATIHGRIGAEIEEHNGTSLTGTDYTIKSVSKYQLTIGNEEIARFNIELGGWMDKEGQQVQIANMLGLAG</sequence>
<dbReference type="RefSeq" id="WP_260347675.1">
    <property type="nucleotide sequence ID" value="NZ_JAOAOS010000001.1"/>
</dbReference>
<dbReference type="InterPro" id="IPR006498">
    <property type="entry name" value="Tail_tube"/>
</dbReference>
<dbReference type="Proteomes" id="UP001595976">
    <property type="component" value="Unassembled WGS sequence"/>
</dbReference>
<protein>
    <submittedName>
        <fullName evidence="1">Phage major tail tube protein</fullName>
    </submittedName>
</protein>
<accession>A0ABW0F207</accession>
<organism evidence="1 2">
    <name type="scientific">Bosea minatitlanensis</name>
    <dbReference type="NCBI Taxonomy" id="128782"/>
    <lineage>
        <taxon>Bacteria</taxon>
        <taxon>Pseudomonadati</taxon>
        <taxon>Pseudomonadota</taxon>
        <taxon>Alphaproteobacteria</taxon>
        <taxon>Hyphomicrobiales</taxon>
        <taxon>Boseaceae</taxon>
        <taxon>Bosea</taxon>
    </lineage>
</organism>
<keyword evidence="2" id="KW-1185">Reference proteome</keyword>
<reference evidence="2" key="1">
    <citation type="journal article" date="2019" name="Int. J. Syst. Evol. Microbiol.">
        <title>The Global Catalogue of Microorganisms (GCM) 10K type strain sequencing project: providing services to taxonomists for standard genome sequencing and annotation.</title>
        <authorList>
            <consortium name="The Broad Institute Genomics Platform"/>
            <consortium name="The Broad Institute Genome Sequencing Center for Infectious Disease"/>
            <person name="Wu L."/>
            <person name="Ma J."/>
        </authorList>
    </citation>
    <scope>NUCLEOTIDE SEQUENCE [LARGE SCALE GENOMIC DNA]</scope>
    <source>
        <strain evidence="2">CGMCC 1.15643</strain>
    </source>
</reference>
<name>A0ABW0F207_9HYPH</name>
<evidence type="ECO:0000313" key="1">
    <source>
        <dbReference type="EMBL" id="MFC5292266.1"/>
    </source>
</evidence>
<comment type="caution">
    <text evidence="1">The sequence shown here is derived from an EMBL/GenBank/DDBJ whole genome shotgun (WGS) entry which is preliminary data.</text>
</comment>
<dbReference type="Pfam" id="PF04985">
    <property type="entry name" value="Phage_tube"/>
    <property type="match status" value="1"/>
</dbReference>
<proteinExistence type="predicted"/>
<dbReference type="EMBL" id="JBHSLI010000001">
    <property type="protein sequence ID" value="MFC5292266.1"/>
    <property type="molecule type" value="Genomic_DNA"/>
</dbReference>
<gene>
    <name evidence="1" type="ORF">ACFPK2_04590</name>
</gene>